<accession>A0ABT7MQQ4</accession>
<name>A0ABT7MQQ4_9BACL</name>
<dbReference type="RefSeq" id="WP_029596067.1">
    <property type="nucleotide sequence ID" value="NZ_CP183077.1"/>
</dbReference>
<evidence type="ECO:0000313" key="1">
    <source>
        <dbReference type="EMBL" id="MDL5377536.1"/>
    </source>
</evidence>
<organism evidence="1 2">
    <name type="scientific">Exiguobacterium mexicanum</name>
    <dbReference type="NCBI Taxonomy" id="340146"/>
    <lineage>
        <taxon>Bacteria</taxon>
        <taxon>Bacillati</taxon>
        <taxon>Bacillota</taxon>
        <taxon>Bacilli</taxon>
        <taxon>Bacillales</taxon>
        <taxon>Bacillales Family XII. Incertae Sedis</taxon>
        <taxon>Exiguobacterium</taxon>
    </lineage>
</organism>
<comment type="caution">
    <text evidence="1">The sequence shown here is derived from an EMBL/GenBank/DDBJ whole genome shotgun (WGS) entry which is preliminary data.</text>
</comment>
<evidence type="ECO:0008006" key="3">
    <source>
        <dbReference type="Google" id="ProtNLM"/>
    </source>
</evidence>
<keyword evidence="2" id="KW-1185">Reference proteome</keyword>
<evidence type="ECO:0000313" key="2">
    <source>
        <dbReference type="Proteomes" id="UP001230807"/>
    </source>
</evidence>
<dbReference type="EMBL" id="JASWER010000008">
    <property type="protein sequence ID" value="MDL5377536.1"/>
    <property type="molecule type" value="Genomic_DNA"/>
</dbReference>
<dbReference type="Proteomes" id="UP001230807">
    <property type="component" value="Unassembled WGS sequence"/>
</dbReference>
<sequence>MKHTFIVKESRQLKPHERSMLHSLYPAGQLPHLFCLPADCYHYTGWFRNKPVAAVTVDCKDFKTSHLIRLSDTTCKNRMMLSGLIDQVLFQLRLEVRHNTTVSVTLPTDAPGNLLNGFKDIGFLPHLEATSFEFPFVPYTKTTFDQWQFCIEYPETHGDWLRKRNQYFWLLPGAVPLTARTLDMLHRRQTIFYSLKWKGTVVGTMYGEIKQGRLYLHELHIVGQKEFTQEGISFFQQSYYDKFKKTELMSVTATSMQTHVLHALYEQGARPTPSSTYTLLKYLTPARTD</sequence>
<protein>
    <recommendedName>
        <fullName evidence="3">GNAT family acetyltransferase</fullName>
    </recommendedName>
</protein>
<reference evidence="1 2" key="1">
    <citation type="submission" date="2023-06" db="EMBL/GenBank/DDBJ databases">
        <title>Influencing factors and mechanism of Cr(VI) reduction by facultative anaerobic Exiguobacterium sp. PY14.</title>
        <authorList>
            <person name="Zou L."/>
        </authorList>
    </citation>
    <scope>NUCLEOTIDE SEQUENCE [LARGE SCALE GENOMIC DNA]</scope>
    <source>
        <strain evidence="1 2">PY14</strain>
    </source>
</reference>
<proteinExistence type="predicted"/>
<gene>
    <name evidence="1" type="ORF">QR695_11020</name>
</gene>